<proteinExistence type="predicted"/>
<keyword evidence="3" id="KW-1185">Reference proteome</keyword>
<organism evidence="2 3">
    <name type="scientific">Anisodus tanguticus</name>
    <dbReference type="NCBI Taxonomy" id="243964"/>
    <lineage>
        <taxon>Eukaryota</taxon>
        <taxon>Viridiplantae</taxon>
        <taxon>Streptophyta</taxon>
        <taxon>Embryophyta</taxon>
        <taxon>Tracheophyta</taxon>
        <taxon>Spermatophyta</taxon>
        <taxon>Magnoliopsida</taxon>
        <taxon>eudicotyledons</taxon>
        <taxon>Gunneridae</taxon>
        <taxon>Pentapetalae</taxon>
        <taxon>asterids</taxon>
        <taxon>lamiids</taxon>
        <taxon>Solanales</taxon>
        <taxon>Solanaceae</taxon>
        <taxon>Solanoideae</taxon>
        <taxon>Hyoscyameae</taxon>
        <taxon>Anisodus</taxon>
    </lineage>
</organism>
<feature type="region of interest" description="Disordered" evidence="1">
    <location>
        <begin position="62"/>
        <end position="86"/>
    </location>
</feature>
<protein>
    <submittedName>
        <fullName evidence="2">Uncharacterized protein</fullName>
    </submittedName>
</protein>
<name>A0AAE1VKT4_9SOLA</name>
<feature type="compositionally biased region" description="Basic and acidic residues" evidence="1">
    <location>
        <begin position="140"/>
        <end position="153"/>
    </location>
</feature>
<dbReference type="EMBL" id="JAVYJV010000008">
    <property type="protein sequence ID" value="KAK4364554.1"/>
    <property type="molecule type" value="Genomic_DNA"/>
</dbReference>
<dbReference type="AlphaFoldDB" id="A0AAE1VKT4"/>
<feature type="region of interest" description="Disordered" evidence="1">
    <location>
        <begin position="117"/>
        <end position="153"/>
    </location>
</feature>
<evidence type="ECO:0000313" key="3">
    <source>
        <dbReference type="Proteomes" id="UP001291623"/>
    </source>
</evidence>
<comment type="caution">
    <text evidence="2">The sequence shown here is derived from an EMBL/GenBank/DDBJ whole genome shotgun (WGS) entry which is preliminary data.</text>
</comment>
<evidence type="ECO:0000256" key="1">
    <source>
        <dbReference type="SAM" id="MobiDB-lite"/>
    </source>
</evidence>
<dbReference type="Proteomes" id="UP001291623">
    <property type="component" value="Unassembled WGS sequence"/>
</dbReference>
<accession>A0AAE1VKT4</accession>
<sequence length="153" mass="17685">MMQQIRNHIRGPEERKAFVLQERRELTARVARIASDSRESRIEESAFLLAALFALSNPLRKERRRERRRLTKDDDGNGPERFFLPNTGLHSMLASLSLKEDQLSPLFRFSRKSLSPPRVLNRKRRGPASEMSEGKASSSNKERIAPTKDLTRE</sequence>
<gene>
    <name evidence="2" type="ORF">RND71_015912</name>
</gene>
<evidence type="ECO:0000313" key="2">
    <source>
        <dbReference type="EMBL" id="KAK4364554.1"/>
    </source>
</evidence>
<reference evidence="2" key="1">
    <citation type="submission" date="2023-12" db="EMBL/GenBank/DDBJ databases">
        <title>Genome assembly of Anisodus tanguticus.</title>
        <authorList>
            <person name="Wang Y.-J."/>
        </authorList>
    </citation>
    <scope>NUCLEOTIDE SEQUENCE</scope>
    <source>
        <strain evidence="2">KB-2021</strain>
        <tissue evidence="2">Leaf</tissue>
    </source>
</reference>